<dbReference type="Proteomes" id="UP000774326">
    <property type="component" value="Unassembled WGS sequence"/>
</dbReference>
<protein>
    <submittedName>
        <fullName evidence="1">Uncharacterized protein</fullName>
    </submittedName>
</protein>
<name>A0A9P8PX70_WICPI</name>
<proteinExistence type="predicted"/>
<evidence type="ECO:0000313" key="2">
    <source>
        <dbReference type="Proteomes" id="UP000774326"/>
    </source>
</evidence>
<accession>A0A9P8PX70</accession>
<reference evidence="1" key="2">
    <citation type="submission" date="2021-01" db="EMBL/GenBank/DDBJ databases">
        <authorList>
            <person name="Schikora-Tamarit M.A."/>
        </authorList>
    </citation>
    <scope>NUCLEOTIDE SEQUENCE</scope>
    <source>
        <strain evidence="1">CBS2887</strain>
    </source>
</reference>
<evidence type="ECO:0000313" key="1">
    <source>
        <dbReference type="EMBL" id="KAH3679991.1"/>
    </source>
</evidence>
<dbReference type="EMBL" id="JAEUBG010004822">
    <property type="protein sequence ID" value="KAH3679991.1"/>
    <property type="molecule type" value="Genomic_DNA"/>
</dbReference>
<comment type="caution">
    <text evidence="1">The sequence shown here is derived from an EMBL/GenBank/DDBJ whole genome shotgun (WGS) entry which is preliminary data.</text>
</comment>
<organism evidence="1 2">
    <name type="scientific">Wickerhamomyces pijperi</name>
    <name type="common">Yeast</name>
    <name type="synonym">Pichia pijperi</name>
    <dbReference type="NCBI Taxonomy" id="599730"/>
    <lineage>
        <taxon>Eukaryota</taxon>
        <taxon>Fungi</taxon>
        <taxon>Dikarya</taxon>
        <taxon>Ascomycota</taxon>
        <taxon>Saccharomycotina</taxon>
        <taxon>Saccharomycetes</taxon>
        <taxon>Phaffomycetales</taxon>
        <taxon>Wickerhamomycetaceae</taxon>
        <taxon>Wickerhamomyces</taxon>
    </lineage>
</organism>
<dbReference type="AlphaFoldDB" id="A0A9P8PX70"/>
<sequence>MLALASAFSVWVNSHFKESILDKLFNKVAKYSPSWWATWAVGGNFLDKVQSPMAKMESEASPRTFNGPDKNTVWDLFGSDSAVGFLDLSSDHLGVHLLDGGLQLQVDLGFGKDVLGVLDQLLVEHVQDVRHGFNEGNLDVNSGLWVPLLQVLVNEILQFSGKLNTGWTTTNNDKVQKSLSLWVVLCTDSEHQVVVVQVLAHGIGALDGDGLLDWVNVGGFGFKVQNLTGTSSGDGSDWFDDGLQGDGTGRSRWEQWSEKEVVSWRDNNNVELGGVHVLQHGHCTPTGTQNDQVLLRSTVWQSSGLWLLLGWVGLFVDGVGNVGSSS</sequence>
<gene>
    <name evidence="1" type="ORF">WICPIJ_008467</name>
</gene>
<reference evidence="1" key="1">
    <citation type="journal article" date="2021" name="Open Biol.">
        <title>Shared evolutionary footprints suggest mitochondrial oxidative damage underlies multiple complex I losses in fungi.</title>
        <authorList>
            <person name="Schikora-Tamarit M.A."/>
            <person name="Marcet-Houben M."/>
            <person name="Nosek J."/>
            <person name="Gabaldon T."/>
        </authorList>
    </citation>
    <scope>NUCLEOTIDE SEQUENCE</scope>
    <source>
        <strain evidence="1">CBS2887</strain>
    </source>
</reference>
<keyword evidence="2" id="KW-1185">Reference proteome</keyword>